<dbReference type="EMBL" id="JAADJZ010000029">
    <property type="protein sequence ID" value="KAF2866155.1"/>
    <property type="molecule type" value="Genomic_DNA"/>
</dbReference>
<organism evidence="1 2">
    <name type="scientific">Massariosphaeria phaeospora</name>
    <dbReference type="NCBI Taxonomy" id="100035"/>
    <lineage>
        <taxon>Eukaryota</taxon>
        <taxon>Fungi</taxon>
        <taxon>Dikarya</taxon>
        <taxon>Ascomycota</taxon>
        <taxon>Pezizomycotina</taxon>
        <taxon>Dothideomycetes</taxon>
        <taxon>Pleosporomycetidae</taxon>
        <taxon>Pleosporales</taxon>
        <taxon>Pleosporales incertae sedis</taxon>
        <taxon>Massariosphaeria</taxon>
    </lineage>
</organism>
<keyword evidence="2" id="KW-1185">Reference proteome</keyword>
<dbReference type="AlphaFoldDB" id="A0A7C8M359"/>
<evidence type="ECO:0000313" key="1">
    <source>
        <dbReference type="EMBL" id="KAF2866155.1"/>
    </source>
</evidence>
<proteinExistence type="predicted"/>
<comment type="caution">
    <text evidence="1">The sequence shown here is derived from an EMBL/GenBank/DDBJ whole genome shotgun (WGS) entry which is preliminary data.</text>
</comment>
<evidence type="ECO:0000313" key="2">
    <source>
        <dbReference type="Proteomes" id="UP000481861"/>
    </source>
</evidence>
<protein>
    <submittedName>
        <fullName evidence="1">Uncharacterized protein</fullName>
    </submittedName>
</protein>
<reference evidence="1 2" key="1">
    <citation type="submission" date="2020-01" db="EMBL/GenBank/DDBJ databases">
        <authorList>
            <consortium name="DOE Joint Genome Institute"/>
            <person name="Haridas S."/>
            <person name="Albert R."/>
            <person name="Binder M."/>
            <person name="Bloem J."/>
            <person name="Labutti K."/>
            <person name="Salamov A."/>
            <person name="Andreopoulos B."/>
            <person name="Baker S.E."/>
            <person name="Barry K."/>
            <person name="Bills G."/>
            <person name="Bluhm B.H."/>
            <person name="Cannon C."/>
            <person name="Castanera R."/>
            <person name="Culley D.E."/>
            <person name="Daum C."/>
            <person name="Ezra D."/>
            <person name="Gonzalez J.B."/>
            <person name="Henrissat B."/>
            <person name="Kuo A."/>
            <person name="Liang C."/>
            <person name="Lipzen A."/>
            <person name="Lutzoni F."/>
            <person name="Magnuson J."/>
            <person name="Mondo S."/>
            <person name="Nolan M."/>
            <person name="Ohm R."/>
            <person name="Pangilinan J."/>
            <person name="Park H.-J.H."/>
            <person name="Ramirez L."/>
            <person name="Alfaro M."/>
            <person name="Sun H."/>
            <person name="Tritt A."/>
            <person name="Yoshinaga Y."/>
            <person name="Zwiers L.-H.L."/>
            <person name="Turgeon B.G."/>
            <person name="Goodwin S.B."/>
            <person name="Spatafora J.W."/>
            <person name="Crous P.W."/>
            <person name="Grigoriev I.V."/>
        </authorList>
    </citation>
    <scope>NUCLEOTIDE SEQUENCE [LARGE SCALE GENOMIC DNA]</scope>
    <source>
        <strain evidence="1 2">CBS 611.86</strain>
    </source>
</reference>
<dbReference type="Proteomes" id="UP000481861">
    <property type="component" value="Unassembled WGS sequence"/>
</dbReference>
<name>A0A7C8M359_9PLEO</name>
<accession>A0A7C8M359</accession>
<sequence>MSFQSDSAVSTTSTTSNTSYTSEGIRIIDDPYFIIPRTFLIEAEVTPEKIEELRTKPKVLQMLRPKRLHHIPYPVTYEFASARPVQRPMYLGITFTSRETRPKGKKVKRLPGKFEPVREVDIAKDVVHALLEGLREPRVVGDSPYTDGYLHIEEVVMSGKPEDQAYHSIPEWHSFLHKHQRKLAVPERMESGSGVNCNIGSYKSELSNLSESTQIEDIGQQVKLVVSNGMFEIV</sequence>
<gene>
    <name evidence="1" type="ORF">BDV95DRAFT_599170</name>
</gene>